<sequence>MAAAQHHAKQRDRVASYAKAGGTVMNRSNLNGTNSSSQVSNTDDANAKKKPYRARGCRGGASRKGRKKHHQQDDREFQENRDPSNGVPSLGYNDKDKRAKGNQDVEKMGLSIRSSERVETRTSAPTTHQVQSSYFIKRATKQSRTPDATLNDNSYTSIATASTEGSNLHTFTRKSSGTIITSESSTKGETSTQKQQSLSILPKEFDGGNIEILLRDNQQYSTDNHSFNLKRSTEKQNMRSINAAATTIVIGPPKVETTTGGGFSFFCISPRSYLTGNKKSKTQRMD</sequence>
<dbReference type="OMA" id="FFCISPR"/>
<feature type="compositionally biased region" description="Basic residues" evidence="1">
    <location>
        <begin position="48"/>
        <end position="70"/>
    </location>
</feature>
<feature type="compositionally biased region" description="Polar residues" evidence="1">
    <location>
        <begin position="121"/>
        <end position="130"/>
    </location>
</feature>
<organism evidence="2 3">
    <name type="scientific">Thalassiosira pseudonana</name>
    <name type="common">Marine diatom</name>
    <name type="synonym">Cyclotella nana</name>
    <dbReference type="NCBI Taxonomy" id="35128"/>
    <lineage>
        <taxon>Eukaryota</taxon>
        <taxon>Sar</taxon>
        <taxon>Stramenopiles</taxon>
        <taxon>Ochrophyta</taxon>
        <taxon>Bacillariophyta</taxon>
        <taxon>Coscinodiscophyceae</taxon>
        <taxon>Thalassiosirophycidae</taxon>
        <taxon>Thalassiosirales</taxon>
        <taxon>Thalassiosiraceae</taxon>
        <taxon>Thalassiosira</taxon>
    </lineage>
</organism>
<accession>B8C023</accession>
<dbReference type="GeneID" id="7451922"/>
<protein>
    <submittedName>
        <fullName evidence="2">Uncharacterized protein</fullName>
    </submittedName>
</protein>
<dbReference type="HOGENOM" id="CLU_974830_0_0_1"/>
<feature type="region of interest" description="Disordered" evidence="1">
    <location>
        <begin position="1"/>
        <end position="130"/>
    </location>
</feature>
<dbReference type="InParanoid" id="B8C023"/>
<dbReference type="Proteomes" id="UP000001449">
    <property type="component" value="Chromosome 4"/>
</dbReference>
<feature type="compositionally biased region" description="Basic residues" evidence="1">
    <location>
        <begin position="1"/>
        <end position="10"/>
    </location>
</feature>
<dbReference type="RefSeq" id="XP_002289907.1">
    <property type="nucleotide sequence ID" value="XM_002289871.1"/>
</dbReference>
<evidence type="ECO:0000256" key="1">
    <source>
        <dbReference type="SAM" id="MobiDB-lite"/>
    </source>
</evidence>
<feature type="region of interest" description="Disordered" evidence="1">
    <location>
        <begin position="174"/>
        <end position="196"/>
    </location>
</feature>
<keyword evidence="3" id="KW-1185">Reference proteome</keyword>
<dbReference type="PaxDb" id="35128-Thaps4705"/>
<evidence type="ECO:0000313" key="2">
    <source>
        <dbReference type="EMBL" id="EED93444.1"/>
    </source>
</evidence>
<feature type="compositionally biased region" description="Basic and acidic residues" evidence="1">
    <location>
        <begin position="93"/>
        <end position="107"/>
    </location>
</feature>
<evidence type="ECO:0000313" key="3">
    <source>
        <dbReference type="Proteomes" id="UP000001449"/>
    </source>
</evidence>
<feature type="compositionally biased region" description="Basic and acidic residues" evidence="1">
    <location>
        <begin position="71"/>
        <end position="82"/>
    </location>
</feature>
<dbReference type="EMBL" id="CM000641">
    <property type="protein sequence ID" value="EED93444.1"/>
    <property type="molecule type" value="Genomic_DNA"/>
</dbReference>
<dbReference type="KEGG" id="tps:THAPSDRAFT_4705"/>
<reference evidence="2 3" key="2">
    <citation type="journal article" date="2008" name="Nature">
        <title>The Phaeodactylum genome reveals the evolutionary history of diatom genomes.</title>
        <authorList>
            <person name="Bowler C."/>
            <person name="Allen A.E."/>
            <person name="Badger J.H."/>
            <person name="Grimwood J."/>
            <person name="Jabbari K."/>
            <person name="Kuo A."/>
            <person name="Maheswari U."/>
            <person name="Martens C."/>
            <person name="Maumus F."/>
            <person name="Otillar R.P."/>
            <person name="Rayko E."/>
            <person name="Salamov A."/>
            <person name="Vandepoele K."/>
            <person name="Beszteri B."/>
            <person name="Gruber A."/>
            <person name="Heijde M."/>
            <person name="Katinka M."/>
            <person name="Mock T."/>
            <person name="Valentin K."/>
            <person name="Verret F."/>
            <person name="Berges J.A."/>
            <person name="Brownlee C."/>
            <person name="Cadoret J.P."/>
            <person name="Chiovitti A."/>
            <person name="Choi C.J."/>
            <person name="Coesel S."/>
            <person name="De Martino A."/>
            <person name="Detter J.C."/>
            <person name="Durkin C."/>
            <person name="Falciatore A."/>
            <person name="Fournet J."/>
            <person name="Haruta M."/>
            <person name="Huysman M.J."/>
            <person name="Jenkins B.D."/>
            <person name="Jiroutova K."/>
            <person name="Jorgensen R.E."/>
            <person name="Joubert Y."/>
            <person name="Kaplan A."/>
            <person name="Kroger N."/>
            <person name="Kroth P.G."/>
            <person name="La Roche J."/>
            <person name="Lindquist E."/>
            <person name="Lommer M."/>
            <person name="Martin-Jezequel V."/>
            <person name="Lopez P.J."/>
            <person name="Lucas S."/>
            <person name="Mangogna M."/>
            <person name="McGinnis K."/>
            <person name="Medlin L.K."/>
            <person name="Montsant A."/>
            <person name="Oudot-Le Secq M.P."/>
            <person name="Napoli C."/>
            <person name="Obornik M."/>
            <person name="Parker M.S."/>
            <person name="Petit J.L."/>
            <person name="Porcel B.M."/>
            <person name="Poulsen N."/>
            <person name="Robison M."/>
            <person name="Rychlewski L."/>
            <person name="Rynearson T.A."/>
            <person name="Schmutz J."/>
            <person name="Shapiro H."/>
            <person name="Siaut M."/>
            <person name="Stanley M."/>
            <person name="Sussman M.R."/>
            <person name="Taylor A.R."/>
            <person name="Vardi A."/>
            <person name="von Dassow P."/>
            <person name="Vyverman W."/>
            <person name="Willis A."/>
            <person name="Wyrwicz L.S."/>
            <person name="Rokhsar D.S."/>
            <person name="Weissenbach J."/>
            <person name="Armbrust E.V."/>
            <person name="Green B.R."/>
            <person name="Van de Peer Y."/>
            <person name="Grigoriev I.V."/>
        </authorList>
    </citation>
    <scope>NUCLEOTIDE SEQUENCE [LARGE SCALE GENOMIC DNA]</scope>
    <source>
        <strain evidence="2 3">CCMP1335</strain>
    </source>
</reference>
<dbReference type="AlphaFoldDB" id="B8C023"/>
<gene>
    <name evidence="2" type="ORF">THAPSDRAFT_4705</name>
</gene>
<proteinExistence type="predicted"/>
<feature type="compositionally biased region" description="Polar residues" evidence="1">
    <location>
        <begin position="25"/>
        <end position="44"/>
    </location>
</feature>
<name>B8C023_THAPS</name>
<reference evidence="2 3" key="1">
    <citation type="journal article" date="2004" name="Science">
        <title>The genome of the diatom Thalassiosira pseudonana: ecology, evolution, and metabolism.</title>
        <authorList>
            <person name="Armbrust E.V."/>
            <person name="Berges J.A."/>
            <person name="Bowler C."/>
            <person name="Green B.R."/>
            <person name="Martinez D."/>
            <person name="Putnam N.H."/>
            <person name="Zhou S."/>
            <person name="Allen A.E."/>
            <person name="Apt K.E."/>
            <person name="Bechner M."/>
            <person name="Brzezinski M.A."/>
            <person name="Chaal B.K."/>
            <person name="Chiovitti A."/>
            <person name="Davis A.K."/>
            <person name="Demarest M.S."/>
            <person name="Detter J.C."/>
            <person name="Glavina T."/>
            <person name="Goodstein D."/>
            <person name="Hadi M.Z."/>
            <person name="Hellsten U."/>
            <person name="Hildebrand M."/>
            <person name="Jenkins B.D."/>
            <person name="Jurka J."/>
            <person name="Kapitonov V.V."/>
            <person name="Kroger N."/>
            <person name="Lau W.W."/>
            <person name="Lane T.W."/>
            <person name="Larimer F.W."/>
            <person name="Lippmeier J.C."/>
            <person name="Lucas S."/>
            <person name="Medina M."/>
            <person name="Montsant A."/>
            <person name="Obornik M."/>
            <person name="Parker M.S."/>
            <person name="Palenik B."/>
            <person name="Pazour G.J."/>
            <person name="Richardson P.M."/>
            <person name="Rynearson T.A."/>
            <person name="Saito M.A."/>
            <person name="Schwartz D.C."/>
            <person name="Thamatrakoln K."/>
            <person name="Valentin K."/>
            <person name="Vardi A."/>
            <person name="Wilkerson F.P."/>
            <person name="Rokhsar D.S."/>
        </authorList>
    </citation>
    <scope>NUCLEOTIDE SEQUENCE [LARGE SCALE GENOMIC DNA]</scope>
    <source>
        <strain evidence="2 3">CCMP1335</strain>
    </source>
</reference>